<dbReference type="AlphaFoldDB" id="A0A8R1U2I6"/>
<dbReference type="EMBL" id="CMVM020000284">
    <property type="status" value="NOT_ANNOTATED_CDS"/>
    <property type="molecule type" value="Genomic_DNA"/>
</dbReference>
<organism evidence="1 2">
    <name type="scientific">Onchocerca volvulus</name>
    <dbReference type="NCBI Taxonomy" id="6282"/>
    <lineage>
        <taxon>Eukaryota</taxon>
        <taxon>Metazoa</taxon>
        <taxon>Ecdysozoa</taxon>
        <taxon>Nematoda</taxon>
        <taxon>Chromadorea</taxon>
        <taxon>Rhabditida</taxon>
        <taxon>Spirurina</taxon>
        <taxon>Spiruromorpha</taxon>
        <taxon>Filarioidea</taxon>
        <taxon>Onchocercidae</taxon>
        <taxon>Onchocerca</taxon>
    </lineage>
</organism>
<keyword evidence="2" id="KW-1185">Reference proteome</keyword>
<reference evidence="1" key="2">
    <citation type="submission" date="2022-06" db="UniProtKB">
        <authorList>
            <consortium name="EnsemblMetazoa"/>
        </authorList>
    </citation>
    <scope>IDENTIFICATION</scope>
</reference>
<dbReference type="EnsemblMetazoa" id="OVOC9639.1">
    <property type="protein sequence ID" value="OVOC9639.1"/>
    <property type="gene ID" value="WBGene00246448"/>
</dbReference>
<protein>
    <submittedName>
        <fullName evidence="1">Uncharacterized protein</fullName>
    </submittedName>
</protein>
<accession>A0A8R1U2I6</accession>
<proteinExistence type="predicted"/>
<evidence type="ECO:0000313" key="2">
    <source>
        <dbReference type="Proteomes" id="UP000024404"/>
    </source>
</evidence>
<sequence>MLGKKDTSKALALFVPPAVSNCVSPLRSSINLLPEAFRKEQNYNYFIEKIFLKLLNPREIISKLPAPHDLELRDAKCESSRTFPNLEQANSSEDTDQYTASLTCSLVGMILMHLMYHELQDLL</sequence>
<evidence type="ECO:0000313" key="1">
    <source>
        <dbReference type="EnsemblMetazoa" id="OVOC9639.1"/>
    </source>
</evidence>
<dbReference type="Proteomes" id="UP000024404">
    <property type="component" value="Unassembled WGS sequence"/>
</dbReference>
<reference evidence="2" key="1">
    <citation type="submission" date="2013-10" db="EMBL/GenBank/DDBJ databases">
        <title>Genome sequencing of Onchocerca volvulus.</title>
        <authorList>
            <person name="Cotton J."/>
            <person name="Tsai J."/>
            <person name="Stanley E."/>
            <person name="Tracey A."/>
            <person name="Holroyd N."/>
            <person name="Lustigman S."/>
            <person name="Berriman M."/>
        </authorList>
    </citation>
    <scope>NUCLEOTIDE SEQUENCE</scope>
</reference>
<name>A0A8R1U2I6_ONCVO</name>